<dbReference type="GO" id="GO:0016887">
    <property type="term" value="F:ATP hydrolysis activity"/>
    <property type="evidence" value="ECO:0007669"/>
    <property type="project" value="InterPro"/>
</dbReference>
<dbReference type="Pfam" id="PF00005">
    <property type="entry name" value="ABC_tran"/>
    <property type="match status" value="1"/>
</dbReference>
<comment type="caution">
    <text evidence="6">The sequence shown here is derived from an EMBL/GenBank/DDBJ whole genome shotgun (WGS) entry which is preliminary data.</text>
</comment>
<name>A0A916XPG3_9HYPH</name>
<accession>A0A916XPG3</accession>
<dbReference type="Proteomes" id="UP000637002">
    <property type="component" value="Unassembled WGS sequence"/>
</dbReference>
<dbReference type="Gene3D" id="3.40.50.300">
    <property type="entry name" value="P-loop containing nucleotide triphosphate hydrolases"/>
    <property type="match status" value="1"/>
</dbReference>
<protein>
    <submittedName>
        <fullName evidence="6">Bacitracin ABC transporter ATP-binding protein</fullName>
    </submittedName>
</protein>
<evidence type="ECO:0000313" key="6">
    <source>
        <dbReference type="EMBL" id="GGC92282.1"/>
    </source>
</evidence>
<comment type="similarity">
    <text evidence="1">Belongs to the ABC transporter superfamily.</text>
</comment>
<evidence type="ECO:0000256" key="2">
    <source>
        <dbReference type="ARBA" id="ARBA00022448"/>
    </source>
</evidence>
<dbReference type="InterPro" id="IPR017871">
    <property type="entry name" value="ABC_transporter-like_CS"/>
</dbReference>
<dbReference type="GO" id="GO:0005524">
    <property type="term" value="F:ATP binding"/>
    <property type="evidence" value="ECO:0007669"/>
    <property type="project" value="UniProtKB-KW"/>
</dbReference>
<dbReference type="SMART" id="SM00382">
    <property type="entry name" value="AAA"/>
    <property type="match status" value="1"/>
</dbReference>
<dbReference type="InterPro" id="IPR003593">
    <property type="entry name" value="AAA+_ATPase"/>
</dbReference>
<keyword evidence="2" id="KW-0813">Transport</keyword>
<evidence type="ECO:0000256" key="3">
    <source>
        <dbReference type="ARBA" id="ARBA00022741"/>
    </source>
</evidence>
<sequence>MAPIVHCLARQDIPPGPLMSVRVRQAKRRFETPGVAIEAIAPAPLIRFRQVGLDIGGRTIIDGVSLDIRGGEVVCVVGPSGCGKTTLLRMIAGFVQPTAGTVTFNGQPTAAPRPDVAIVFQDYGKALLPWRTAAGNVALALEAIGLPKPQRPARIAELLALLGLGGHADKYPAAMSGGMQQRLQIARALAQEPTVLLMDEPFGALDAMTRQHLQDELLRIVTDRGITVFFVTHDLEEAIYLADRVIGLAPNPGRVAREFDIGLARPRDQLATIEHPDFLRLRRALFEFIKAAES</sequence>
<dbReference type="InterPro" id="IPR027417">
    <property type="entry name" value="P-loop_NTPase"/>
</dbReference>
<evidence type="ECO:0000259" key="5">
    <source>
        <dbReference type="PROSITE" id="PS50893"/>
    </source>
</evidence>
<dbReference type="AlphaFoldDB" id="A0A916XPG3"/>
<reference evidence="6" key="2">
    <citation type="submission" date="2020-09" db="EMBL/GenBank/DDBJ databases">
        <authorList>
            <person name="Sun Q."/>
            <person name="Zhou Y."/>
        </authorList>
    </citation>
    <scope>NUCLEOTIDE SEQUENCE</scope>
    <source>
        <strain evidence="6">CGMCC 1.12919</strain>
    </source>
</reference>
<keyword evidence="7" id="KW-1185">Reference proteome</keyword>
<evidence type="ECO:0000256" key="4">
    <source>
        <dbReference type="ARBA" id="ARBA00022840"/>
    </source>
</evidence>
<dbReference type="PANTHER" id="PTHR42788">
    <property type="entry name" value="TAURINE IMPORT ATP-BINDING PROTEIN-RELATED"/>
    <property type="match status" value="1"/>
</dbReference>
<dbReference type="PROSITE" id="PS00211">
    <property type="entry name" value="ABC_TRANSPORTER_1"/>
    <property type="match status" value="1"/>
</dbReference>
<feature type="domain" description="ABC transporter" evidence="5">
    <location>
        <begin position="46"/>
        <end position="275"/>
    </location>
</feature>
<evidence type="ECO:0000313" key="7">
    <source>
        <dbReference type="Proteomes" id="UP000637002"/>
    </source>
</evidence>
<reference evidence="6" key="1">
    <citation type="journal article" date="2014" name="Int. J. Syst. Evol. Microbiol.">
        <title>Complete genome sequence of Corynebacterium casei LMG S-19264T (=DSM 44701T), isolated from a smear-ripened cheese.</title>
        <authorList>
            <consortium name="US DOE Joint Genome Institute (JGI-PGF)"/>
            <person name="Walter F."/>
            <person name="Albersmeier A."/>
            <person name="Kalinowski J."/>
            <person name="Ruckert C."/>
        </authorList>
    </citation>
    <scope>NUCLEOTIDE SEQUENCE</scope>
    <source>
        <strain evidence="6">CGMCC 1.12919</strain>
    </source>
</reference>
<dbReference type="PANTHER" id="PTHR42788:SF13">
    <property type="entry name" value="ALIPHATIC SULFONATES IMPORT ATP-BINDING PROTEIN SSUB"/>
    <property type="match status" value="1"/>
</dbReference>
<dbReference type="EMBL" id="BMGG01000012">
    <property type="protein sequence ID" value="GGC92282.1"/>
    <property type="molecule type" value="Genomic_DNA"/>
</dbReference>
<keyword evidence="3" id="KW-0547">Nucleotide-binding</keyword>
<organism evidence="6 7">
    <name type="scientific">Chelatococcus reniformis</name>
    <dbReference type="NCBI Taxonomy" id="1494448"/>
    <lineage>
        <taxon>Bacteria</taxon>
        <taxon>Pseudomonadati</taxon>
        <taxon>Pseudomonadota</taxon>
        <taxon>Alphaproteobacteria</taxon>
        <taxon>Hyphomicrobiales</taxon>
        <taxon>Chelatococcaceae</taxon>
        <taxon>Chelatococcus</taxon>
    </lineage>
</organism>
<dbReference type="PROSITE" id="PS50893">
    <property type="entry name" value="ABC_TRANSPORTER_2"/>
    <property type="match status" value="1"/>
</dbReference>
<dbReference type="InterPro" id="IPR050166">
    <property type="entry name" value="ABC_transporter_ATP-bind"/>
</dbReference>
<evidence type="ECO:0000256" key="1">
    <source>
        <dbReference type="ARBA" id="ARBA00005417"/>
    </source>
</evidence>
<proteinExistence type="inferred from homology"/>
<gene>
    <name evidence="6" type="primary">cmpD</name>
    <name evidence="6" type="ORF">GCM10010994_57640</name>
</gene>
<keyword evidence="4 6" id="KW-0067">ATP-binding</keyword>
<dbReference type="InterPro" id="IPR003439">
    <property type="entry name" value="ABC_transporter-like_ATP-bd"/>
</dbReference>
<dbReference type="CDD" id="cd03293">
    <property type="entry name" value="ABC_NrtD_SsuB_transporters"/>
    <property type="match status" value="1"/>
</dbReference>
<dbReference type="SUPFAM" id="SSF52540">
    <property type="entry name" value="P-loop containing nucleoside triphosphate hydrolases"/>
    <property type="match status" value="1"/>
</dbReference>